<feature type="domain" description="HTH tetR-type" evidence="3">
    <location>
        <begin position="11"/>
        <end position="71"/>
    </location>
</feature>
<evidence type="ECO:0000256" key="2">
    <source>
        <dbReference type="PROSITE-ProRule" id="PRU00335"/>
    </source>
</evidence>
<name>A0A1M4X8W5_9BACL</name>
<dbReference type="Gene3D" id="1.10.357.10">
    <property type="entry name" value="Tetracycline Repressor, domain 2"/>
    <property type="match status" value="1"/>
</dbReference>
<dbReference type="InterPro" id="IPR009057">
    <property type="entry name" value="Homeodomain-like_sf"/>
</dbReference>
<dbReference type="PRINTS" id="PR00455">
    <property type="entry name" value="HTHTETR"/>
</dbReference>
<dbReference type="SUPFAM" id="SSF46689">
    <property type="entry name" value="Homeodomain-like"/>
    <property type="match status" value="1"/>
</dbReference>
<protein>
    <submittedName>
        <fullName evidence="4">Transcriptional regulator, TetR family</fullName>
    </submittedName>
</protein>
<gene>
    <name evidence="4" type="ORF">SAMN05444392_104200</name>
</gene>
<dbReference type="GO" id="GO:0003677">
    <property type="term" value="F:DNA binding"/>
    <property type="evidence" value="ECO:0007669"/>
    <property type="project" value="UniProtKB-UniRule"/>
</dbReference>
<evidence type="ECO:0000313" key="4">
    <source>
        <dbReference type="EMBL" id="SHE89893.1"/>
    </source>
</evidence>
<keyword evidence="1 2" id="KW-0238">DNA-binding</keyword>
<dbReference type="InterPro" id="IPR036271">
    <property type="entry name" value="Tet_transcr_reg_TetR-rel_C_sf"/>
</dbReference>
<dbReference type="EMBL" id="FQVL01000004">
    <property type="protein sequence ID" value="SHE89893.1"/>
    <property type="molecule type" value="Genomic_DNA"/>
</dbReference>
<feature type="DNA-binding region" description="H-T-H motif" evidence="2">
    <location>
        <begin position="34"/>
        <end position="53"/>
    </location>
</feature>
<dbReference type="PANTHER" id="PTHR43479:SF11">
    <property type="entry name" value="ACREF_ENVCD OPERON REPRESSOR-RELATED"/>
    <property type="match status" value="1"/>
</dbReference>
<dbReference type="AlphaFoldDB" id="A0A1M4X8W5"/>
<proteinExistence type="predicted"/>
<dbReference type="PROSITE" id="PS50977">
    <property type="entry name" value="HTH_TETR_2"/>
    <property type="match status" value="1"/>
</dbReference>
<dbReference type="SUPFAM" id="SSF48498">
    <property type="entry name" value="Tetracyclin repressor-like, C-terminal domain"/>
    <property type="match status" value="1"/>
</dbReference>
<dbReference type="Proteomes" id="UP000184476">
    <property type="component" value="Unassembled WGS sequence"/>
</dbReference>
<dbReference type="PANTHER" id="PTHR43479">
    <property type="entry name" value="ACREF/ENVCD OPERON REPRESSOR-RELATED"/>
    <property type="match status" value="1"/>
</dbReference>
<dbReference type="InterPro" id="IPR050624">
    <property type="entry name" value="HTH-type_Tx_Regulator"/>
</dbReference>
<dbReference type="Pfam" id="PF00440">
    <property type="entry name" value="TetR_N"/>
    <property type="match status" value="1"/>
</dbReference>
<dbReference type="OrthoDB" id="9812484at2"/>
<keyword evidence="5" id="KW-1185">Reference proteome</keyword>
<sequence length="204" mass="24157">MPTDTFYNLNEQKQQRIFDAAIQEFSKRRFSEASINQIVKAAGISRGSFYQYFKDKGDLYLYILQEIGNEKRKVMKQVKALHPNADFFTFYLQYIKVAMEWISTNPAYHEIGMLMEFDDPQLMKELMHRSDDLTDIRELLELDQRRGLIKEELDTGLLLEMIYQLSLHLVKKFYQTGSTEEFVKKHHELILILKDGIVNKSERS</sequence>
<organism evidence="4 5">
    <name type="scientific">Seinonella peptonophila</name>
    <dbReference type="NCBI Taxonomy" id="112248"/>
    <lineage>
        <taxon>Bacteria</taxon>
        <taxon>Bacillati</taxon>
        <taxon>Bacillota</taxon>
        <taxon>Bacilli</taxon>
        <taxon>Bacillales</taxon>
        <taxon>Thermoactinomycetaceae</taxon>
        <taxon>Seinonella</taxon>
    </lineage>
</organism>
<dbReference type="InterPro" id="IPR001647">
    <property type="entry name" value="HTH_TetR"/>
</dbReference>
<evidence type="ECO:0000259" key="3">
    <source>
        <dbReference type="PROSITE" id="PS50977"/>
    </source>
</evidence>
<reference evidence="4 5" key="1">
    <citation type="submission" date="2016-11" db="EMBL/GenBank/DDBJ databases">
        <authorList>
            <person name="Jaros S."/>
            <person name="Januszkiewicz K."/>
            <person name="Wedrychowicz H."/>
        </authorList>
    </citation>
    <scope>NUCLEOTIDE SEQUENCE [LARGE SCALE GENOMIC DNA]</scope>
    <source>
        <strain evidence="4 5">DSM 44666</strain>
    </source>
</reference>
<dbReference type="RefSeq" id="WP_073154579.1">
    <property type="nucleotide sequence ID" value="NZ_FQVL01000004.1"/>
</dbReference>
<evidence type="ECO:0000256" key="1">
    <source>
        <dbReference type="ARBA" id="ARBA00023125"/>
    </source>
</evidence>
<accession>A0A1M4X8W5</accession>
<evidence type="ECO:0000313" key="5">
    <source>
        <dbReference type="Proteomes" id="UP000184476"/>
    </source>
</evidence>